<keyword evidence="2" id="KW-0732">Signal</keyword>
<protein>
    <submittedName>
        <fullName evidence="3">Uncharacterized protein</fullName>
    </submittedName>
</protein>
<evidence type="ECO:0000313" key="4">
    <source>
        <dbReference type="Proteomes" id="UP000003947"/>
    </source>
</evidence>
<keyword evidence="1" id="KW-1133">Transmembrane helix</keyword>
<feature type="chain" id="PRO_5003698581" evidence="2">
    <location>
        <begin position="23"/>
        <end position="67"/>
    </location>
</feature>
<evidence type="ECO:0000256" key="1">
    <source>
        <dbReference type="SAM" id="Phobius"/>
    </source>
</evidence>
<keyword evidence="1" id="KW-0812">Transmembrane</keyword>
<dbReference type="AlphaFoldDB" id="I4YV65"/>
<evidence type="ECO:0000256" key="2">
    <source>
        <dbReference type="SAM" id="SignalP"/>
    </source>
</evidence>
<keyword evidence="1" id="KW-0472">Membrane</keyword>
<keyword evidence="4" id="KW-1185">Reference proteome</keyword>
<name>I4YV65_9HYPH</name>
<reference evidence="3 4" key="1">
    <citation type="submission" date="2012-02" db="EMBL/GenBank/DDBJ databases">
        <title>Improved High-Quality Draft sequence of Microvirga sp. WSM3557.</title>
        <authorList>
            <consortium name="US DOE Joint Genome Institute"/>
            <person name="Lucas S."/>
            <person name="Han J."/>
            <person name="Lapidus A."/>
            <person name="Cheng J.-F."/>
            <person name="Goodwin L."/>
            <person name="Pitluck S."/>
            <person name="Peters L."/>
            <person name="Zhang X."/>
            <person name="Detter J.C."/>
            <person name="Han C."/>
            <person name="Tapia R."/>
            <person name="Land M."/>
            <person name="Hauser L."/>
            <person name="Kyrpides N."/>
            <person name="Ivanova N."/>
            <person name="Pagani I."/>
            <person name="Brau L."/>
            <person name="Yates R."/>
            <person name="O'Hara G."/>
            <person name="Rui T."/>
            <person name="Howieson J."/>
            <person name="Reeve W."/>
            <person name="Woyke T."/>
        </authorList>
    </citation>
    <scope>NUCLEOTIDE SEQUENCE [LARGE SCALE GENOMIC DNA]</scope>
    <source>
        <strain evidence="3 4">WSM3557</strain>
    </source>
</reference>
<gene>
    <name evidence="3" type="ORF">MicloDRAFT_00044310</name>
</gene>
<dbReference type="HOGENOM" id="CLU_2807646_0_0_5"/>
<dbReference type="PATRIC" id="fig|864069.3.peg.4786"/>
<dbReference type="RefSeq" id="WP_009763907.1">
    <property type="nucleotide sequence ID" value="NZ_CP141048.1"/>
</dbReference>
<dbReference type="Proteomes" id="UP000003947">
    <property type="component" value="Unassembled WGS sequence"/>
</dbReference>
<dbReference type="EMBL" id="JH660645">
    <property type="protein sequence ID" value="EIM27857.1"/>
    <property type="molecule type" value="Genomic_DNA"/>
</dbReference>
<feature type="signal peptide" evidence="2">
    <location>
        <begin position="1"/>
        <end position="22"/>
    </location>
</feature>
<organism evidence="3 4">
    <name type="scientific">Microvirga lotononidis</name>
    <dbReference type="NCBI Taxonomy" id="864069"/>
    <lineage>
        <taxon>Bacteria</taxon>
        <taxon>Pseudomonadati</taxon>
        <taxon>Pseudomonadota</taxon>
        <taxon>Alphaproteobacteria</taxon>
        <taxon>Hyphomicrobiales</taxon>
        <taxon>Methylobacteriaceae</taxon>
        <taxon>Microvirga</taxon>
    </lineage>
</organism>
<feature type="transmembrane region" description="Helical" evidence="1">
    <location>
        <begin position="44"/>
        <end position="61"/>
    </location>
</feature>
<evidence type="ECO:0000313" key="3">
    <source>
        <dbReference type="EMBL" id="EIM27857.1"/>
    </source>
</evidence>
<accession>I4YV65</accession>
<proteinExistence type="predicted"/>
<sequence precursor="true">MRRVFAGLVTLFLSASAVMAQANPPVEGAPANTPGASHGVESAWWLIALIVVVALIVWYIARNRNRI</sequence>
<dbReference type="STRING" id="864069.MicloDRAFT_00044310"/>